<keyword evidence="1" id="KW-0472">Membrane</keyword>
<dbReference type="EMBL" id="BLKM01000700">
    <property type="protein sequence ID" value="GFG37445.1"/>
    <property type="molecule type" value="Genomic_DNA"/>
</dbReference>
<dbReference type="AlphaFoldDB" id="A0A6L2Q3V8"/>
<evidence type="ECO:0000313" key="4">
    <source>
        <dbReference type="Proteomes" id="UP000502823"/>
    </source>
</evidence>
<dbReference type="Pfam" id="PF08357">
    <property type="entry name" value="SEFIR"/>
    <property type="match status" value="1"/>
</dbReference>
<keyword evidence="4" id="KW-1185">Reference proteome</keyword>
<dbReference type="Gene3D" id="3.40.50.11530">
    <property type="match status" value="1"/>
</dbReference>
<organism evidence="3 4">
    <name type="scientific">Coptotermes formosanus</name>
    <name type="common">Formosan subterranean termite</name>
    <dbReference type="NCBI Taxonomy" id="36987"/>
    <lineage>
        <taxon>Eukaryota</taxon>
        <taxon>Metazoa</taxon>
        <taxon>Ecdysozoa</taxon>
        <taxon>Arthropoda</taxon>
        <taxon>Hexapoda</taxon>
        <taxon>Insecta</taxon>
        <taxon>Pterygota</taxon>
        <taxon>Neoptera</taxon>
        <taxon>Polyneoptera</taxon>
        <taxon>Dictyoptera</taxon>
        <taxon>Blattodea</taxon>
        <taxon>Blattoidea</taxon>
        <taxon>Termitoidae</taxon>
        <taxon>Rhinotermitidae</taxon>
        <taxon>Coptotermes</taxon>
    </lineage>
</organism>
<feature type="domain" description="SEFIR" evidence="2">
    <location>
        <begin position="304"/>
        <end position="455"/>
    </location>
</feature>
<name>A0A6L2Q3V8_COPFO</name>
<dbReference type="InterPro" id="IPR013568">
    <property type="entry name" value="SEFIR_dom"/>
</dbReference>
<proteinExistence type="predicted"/>
<comment type="caution">
    <text evidence="3">The sequence shown here is derived from an EMBL/GenBank/DDBJ whole genome shotgun (WGS) entry which is preliminary data.</text>
</comment>
<keyword evidence="1" id="KW-0812">Transmembrane</keyword>
<keyword evidence="1" id="KW-1133">Transmembrane helix</keyword>
<evidence type="ECO:0000256" key="1">
    <source>
        <dbReference type="SAM" id="Phobius"/>
    </source>
</evidence>
<gene>
    <name evidence="3" type="ORF">Cfor_07171</name>
</gene>
<feature type="transmembrane region" description="Helical" evidence="1">
    <location>
        <begin position="257"/>
        <end position="278"/>
    </location>
</feature>
<dbReference type="OrthoDB" id="8170339at2759"/>
<dbReference type="Proteomes" id="UP000502823">
    <property type="component" value="Unassembled WGS sequence"/>
</dbReference>
<evidence type="ECO:0000259" key="2">
    <source>
        <dbReference type="Pfam" id="PF08357"/>
    </source>
</evidence>
<sequence length="514" mass="59114">MEATSEGIRCEGMNKAYFSTAVVTFNYIFSSCYVLEVGAGNVSDFMNIFNYSESKYIDTDYKKDLLIDKKPRIITQHIPALQELQFSVSYVTGINVAGMDLEIRYRDSYLSTCGEGSKQHWWEMALSFQSIEGFEDLHIGLRLNSDIDQTMDRACYVSGHEHSCCTYRTSGQFMCQMKHHLSNKPSCRVESDGIKCTIHNVTTGNYCVMVEMIDDRCERGTVWNNNSYCVYNSEIIKVEPTSPPEAEPPPSPAAFDAILVAVVLAIVLMCVCLLVFFCRRRRRRSLDSGGTCHVGEVTVPRRPRILLLYARDCEPFMNMMVTLRQVLKEVTMCEVYDCFDPVSTEELCQNKTDWLRTHVSSPDVKVVLVENRCAVLQQRALMEHMKVIYKDPTWLDDLFLYGLRVLLEDLQTNVYERVFVVRIHGFTEEDDNLCHITPYTRYVIPQNTEKLLSSLYQESALEHIIILEDGDSSVQRLQDDIRMLQVFKQQNGDYLSNLLEMVTKQCVEKTELEV</sequence>
<accession>A0A6L2Q3V8</accession>
<reference evidence="4" key="1">
    <citation type="submission" date="2020-01" db="EMBL/GenBank/DDBJ databases">
        <title>Draft genome sequence of the Termite Coptotermes fromosanus.</title>
        <authorList>
            <person name="Itakura S."/>
            <person name="Yosikawa Y."/>
            <person name="Umezawa K."/>
        </authorList>
    </citation>
    <scope>NUCLEOTIDE SEQUENCE [LARGE SCALE GENOMIC DNA]</scope>
</reference>
<evidence type="ECO:0000313" key="3">
    <source>
        <dbReference type="EMBL" id="GFG37445.1"/>
    </source>
</evidence>
<protein>
    <recommendedName>
        <fullName evidence="2">SEFIR domain-containing protein</fullName>
    </recommendedName>
</protein>
<dbReference type="InParanoid" id="A0A6L2Q3V8"/>